<evidence type="ECO:0000256" key="1">
    <source>
        <dbReference type="ARBA" id="ARBA00022553"/>
    </source>
</evidence>
<comment type="caution">
    <text evidence="3">The sequence shown here is derived from an EMBL/GenBank/DDBJ whole genome shotgun (WGS) entry which is preliminary data.</text>
</comment>
<proteinExistence type="predicted"/>
<organism evidence="3 4">
    <name type="scientific">Geodia barretti</name>
    <name type="common">Barrett's horny sponge</name>
    <dbReference type="NCBI Taxonomy" id="519541"/>
    <lineage>
        <taxon>Eukaryota</taxon>
        <taxon>Metazoa</taxon>
        <taxon>Porifera</taxon>
        <taxon>Demospongiae</taxon>
        <taxon>Heteroscleromorpha</taxon>
        <taxon>Tetractinellida</taxon>
        <taxon>Astrophorina</taxon>
        <taxon>Geodiidae</taxon>
        <taxon>Geodia</taxon>
    </lineage>
</organism>
<evidence type="ECO:0000313" key="3">
    <source>
        <dbReference type="EMBL" id="CAI8045279.1"/>
    </source>
</evidence>
<evidence type="ECO:0000259" key="2">
    <source>
        <dbReference type="Pfam" id="PF25790"/>
    </source>
</evidence>
<dbReference type="Proteomes" id="UP001174909">
    <property type="component" value="Unassembled WGS sequence"/>
</dbReference>
<reference evidence="3" key="1">
    <citation type="submission" date="2023-03" db="EMBL/GenBank/DDBJ databases">
        <authorList>
            <person name="Steffen K."/>
            <person name="Cardenas P."/>
        </authorList>
    </citation>
    <scope>NUCLEOTIDE SEQUENCE</scope>
</reference>
<dbReference type="PANTHER" id="PTHR13483:SF3">
    <property type="entry name" value="BOX C_D SNORNA PROTEIN 1"/>
    <property type="match status" value="1"/>
</dbReference>
<keyword evidence="4" id="KW-1185">Reference proteome</keyword>
<dbReference type="GO" id="GO:0005634">
    <property type="term" value="C:nucleus"/>
    <property type="evidence" value="ECO:0007669"/>
    <property type="project" value="TreeGrafter"/>
</dbReference>
<dbReference type="EMBL" id="CASHTH010003463">
    <property type="protein sequence ID" value="CAI8045279.1"/>
    <property type="molecule type" value="Genomic_DNA"/>
</dbReference>
<keyword evidence="1" id="KW-0597">Phosphoprotein</keyword>
<sequence length="153" mass="18181">MIDSAHRGLQNIGRDTRERRQRLQRVRTAARKRGISLQLCPQGMVKHQANTSCTIWNKDRRDWGIQWRVRLVFPLAGQEFTEERVCEDKSLEDLLKRYIHPTESNPVIRHRLKRYVGQEVAVFLKVEKTNSATYCQIRPQKFSQRKSQRQNSH</sequence>
<dbReference type="AlphaFoldDB" id="A0AA35X5S9"/>
<dbReference type="InterPro" id="IPR051639">
    <property type="entry name" value="BCD1"/>
</dbReference>
<gene>
    <name evidence="3" type="ORF">GBAR_LOCUS25059</name>
</gene>
<name>A0AA35X5S9_GEOBA</name>
<dbReference type="InterPro" id="IPR057721">
    <property type="entry name" value="BCD1_alpha/beta"/>
</dbReference>
<dbReference type="GO" id="GO:0000492">
    <property type="term" value="P:box C/D snoRNP assembly"/>
    <property type="evidence" value="ECO:0007669"/>
    <property type="project" value="TreeGrafter"/>
</dbReference>
<accession>A0AA35X5S9</accession>
<dbReference type="GO" id="GO:0000463">
    <property type="term" value="P:maturation of LSU-rRNA from tricistronic rRNA transcript (SSU-rRNA, 5.8S rRNA, LSU-rRNA)"/>
    <property type="evidence" value="ECO:0007669"/>
    <property type="project" value="TreeGrafter"/>
</dbReference>
<dbReference type="GO" id="GO:0070761">
    <property type="term" value="C:pre-snoRNP complex"/>
    <property type="evidence" value="ECO:0007669"/>
    <property type="project" value="TreeGrafter"/>
</dbReference>
<dbReference type="GO" id="GO:0048254">
    <property type="term" value="P:snoRNA localization"/>
    <property type="evidence" value="ECO:0007669"/>
    <property type="project" value="TreeGrafter"/>
</dbReference>
<dbReference type="Pfam" id="PF25790">
    <property type="entry name" value="BCD1"/>
    <property type="match status" value="1"/>
</dbReference>
<feature type="domain" description="BCD1 alpha/beta" evidence="2">
    <location>
        <begin position="24"/>
        <end position="141"/>
    </location>
</feature>
<protein>
    <submittedName>
        <fullName evidence="3">Box C/D snoRNA protein 1</fullName>
    </submittedName>
</protein>
<evidence type="ECO:0000313" key="4">
    <source>
        <dbReference type="Proteomes" id="UP001174909"/>
    </source>
</evidence>
<dbReference type="PANTHER" id="PTHR13483">
    <property type="entry name" value="BOX C_D SNORNA PROTEIN 1-RELATED"/>
    <property type="match status" value="1"/>
</dbReference>